<accession>A0AA48WBI1</accession>
<feature type="signal peptide" evidence="1">
    <location>
        <begin position="1"/>
        <end position="22"/>
    </location>
</feature>
<protein>
    <submittedName>
        <fullName evidence="2">Uncharacterized protein</fullName>
    </submittedName>
</protein>
<keyword evidence="1" id="KW-0732">Signal</keyword>
<evidence type="ECO:0000313" key="2">
    <source>
        <dbReference type="EMBL" id="QPI48444.1"/>
    </source>
</evidence>
<gene>
    <name evidence="2" type="ORF">IV454_23340</name>
</gene>
<dbReference type="EMBL" id="CP065053">
    <property type="protein sequence ID" value="QPI48444.1"/>
    <property type="molecule type" value="Genomic_DNA"/>
</dbReference>
<dbReference type="RefSeq" id="WP_206088064.1">
    <property type="nucleotide sequence ID" value="NZ_CP065053.1"/>
</dbReference>
<keyword evidence="3" id="KW-1185">Reference proteome</keyword>
<organism evidence="2 3">
    <name type="scientific">Massilia antarctica</name>
    <dbReference type="NCBI Taxonomy" id="2765360"/>
    <lineage>
        <taxon>Bacteria</taxon>
        <taxon>Pseudomonadati</taxon>
        <taxon>Pseudomonadota</taxon>
        <taxon>Betaproteobacteria</taxon>
        <taxon>Burkholderiales</taxon>
        <taxon>Oxalobacteraceae</taxon>
        <taxon>Telluria group</taxon>
        <taxon>Massilia</taxon>
    </lineage>
</organism>
<evidence type="ECO:0000313" key="3">
    <source>
        <dbReference type="Proteomes" id="UP000662888"/>
    </source>
</evidence>
<feature type="chain" id="PRO_5046175921" evidence="1">
    <location>
        <begin position="23"/>
        <end position="121"/>
    </location>
</feature>
<name>A0AA48WBI1_9BURK</name>
<proteinExistence type="predicted"/>
<sequence length="121" mass="13297">MKTHLAFLFSLIALNAVGHSHASATVDLDQSGAMARLQQDNPVCARSIQHILRTAPQLKPGNLATRLKTMVDADMVSTQLIKTSDPPQARLSFVLGNTRYKATVPLTHLVIHKSCARRRPF</sequence>
<dbReference type="Proteomes" id="UP000662888">
    <property type="component" value="Chromosome"/>
</dbReference>
<reference evidence="2 3" key="1">
    <citation type="submission" date="2020-11" db="EMBL/GenBank/DDBJ databases">
        <authorList>
            <person name="Sun Q."/>
        </authorList>
    </citation>
    <scope>NUCLEOTIDE SEQUENCE [LARGE SCALE GENOMIC DNA]</scope>
    <source>
        <strain evidence="2 3">P8398</strain>
    </source>
</reference>
<evidence type="ECO:0000256" key="1">
    <source>
        <dbReference type="SAM" id="SignalP"/>
    </source>
</evidence>